<evidence type="ECO:0008006" key="3">
    <source>
        <dbReference type="Google" id="ProtNLM"/>
    </source>
</evidence>
<sequence length="234" mass="26900">MINALHRSRMRPYLDATGNNEKRALALYQWHLELTSAVQSVLGVTEVVLRNAMDKELQSWNTKETGGRRSWLLEEPAAPLRSLSANKRKRALEAATREAERRNSNHRRYGETVSHDDVLAQLMFGIWKDLLPNHQPGAGNSTDNSNRARLWREALTYAFPNEEDPDGEITFWRVARLHQLRNRVSHMEPLLNIDVQDEVKKAFQLVRSIDTEVANWVTGGSKVSEVLNRRPSQR</sequence>
<reference evidence="1" key="2">
    <citation type="journal article" date="2022" name="Sci. Rep.">
        <title>In silico prediction of the enzymes involved in the degradation of the herbicide molinate by Gulosibacter molinativorax ON4T.</title>
        <authorList>
            <person name="Lopes A.R."/>
            <person name="Bunin E."/>
            <person name="Viana A.T."/>
            <person name="Froufe H."/>
            <person name="Munoz-Merida A."/>
            <person name="Pinho D."/>
            <person name="Figueiredo J."/>
            <person name="Barroso C."/>
            <person name="Vaz-Moreira I."/>
            <person name="Bellanger X."/>
            <person name="Egas C."/>
            <person name="Nunes O.C."/>
        </authorList>
    </citation>
    <scope>NUCLEOTIDE SEQUENCE</scope>
    <source>
        <strain evidence="1">ON4</strain>
    </source>
</reference>
<reference evidence="1" key="1">
    <citation type="submission" date="2018-03" db="EMBL/GenBank/DDBJ databases">
        <authorList>
            <person name="Nunes O.C."/>
            <person name="Lopes A.R."/>
            <person name="Froufe H."/>
            <person name="Munoz-Merida A."/>
            <person name="Barroso C."/>
            <person name="Egas C."/>
        </authorList>
    </citation>
    <scope>NUCLEOTIDE SEQUENCE</scope>
    <source>
        <strain evidence="1">ON4</strain>
    </source>
</reference>
<organism evidence="1 2">
    <name type="scientific">Gulosibacter molinativorax</name>
    <dbReference type="NCBI Taxonomy" id="256821"/>
    <lineage>
        <taxon>Bacteria</taxon>
        <taxon>Bacillati</taxon>
        <taxon>Actinomycetota</taxon>
        <taxon>Actinomycetes</taxon>
        <taxon>Micrococcales</taxon>
        <taxon>Microbacteriaceae</taxon>
        <taxon>Gulosibacter</taxon>
    </lineage>
</organism>
<accession>A0ABT7C589</accession>
<comment type="caution">
    <text evidence="1">The sequence shown here is derived from an EMBL/GenBank/DDBJ whole genome shotgun (WGS) entry which is preliminary data.</text>
</comment>
<evidence type="ECO:0000313" key="1">
    <source>
        <dbReference type="EMBL" id="MDJ1369929.1"/>
    </source>
</evidence>
<dbReference type="EMBL" id="PXVD01000001">
    <property type="protein sequence ID" value="MDJ1369929.1"/>
    <property type="molecule type" value="Genomic_DNA"/>
</dbReference>
<protein>
    <recommendedName>
        <fullName evidence="3">Abi-like protein</fullName>
    </recommendedName>
</protein>
<gene>
    <name evidence="1" type="ORF">C7K25_00835</name>
</gene>
<evidence type="ECO:0000313" key="2">
    <source>
        <dbReference type="Proteomes" id="UP001170379"/>
    </source>
</evidence>
<proteinExistence type="predicted"/>
<keyword evidence="2" id="KW-1185">Reference proteome</keyword>
<name>A0ABT7C589_9MICO</name>
<dbReference type="Proteomes" id="UP001170379">
    <property type="component" value="Unassembled WGS sequence"/>
</dbReference>